<keyword evidence="3" id="KW-1185">Reference proteome</keyword>
<feature type="region of interest" description="Disordered" evidence="1">
    <location>
        <begin position="59"/>
        <end position="97"/>
    </location>
</feature>
<sequence>MRTRALPNSTSIDSQPRFFQIYFKSIFRTGLPWLATCNSARLSGLDTGTLQSYATHITAPLTPGGEPEYHTTQTNSHSMTGNANSFREGATTYRNDRDLAKVERDSSIARANQVARQMPAPSTTTSFSTSRTSRWTVVATGSDTSED</sequence>
<evidence type="ECO:0000313" key="3">
    <source>
        <dbReference type="Proteomes" id="UP001345827"/>
    </source>
</evidence>
<proteinExistence type="predicted"/>
<evidence type="ECO:0000313" key="2">
    <source>
        <dbReference type="EMBL" id="KAK5527429.1"/>
    </source>
</evidence>
<dbReference type="AlphaFoldDB" id="A0AAV9PRU8"/>
<reference evidence="2 3" key="1">
    <citation type="submission" date="2023-06" db="EMBL/GenBank/DDBJ databases">
        <title>Black Yeasts Isolated from many extreme environments.</title>
        <authorList>
            <person name="Coleine C."/>
            <person name="Stajich J.E."/>
            <person name="Selbmann L."/>
        </authorList>
    </citation>
    <scope>NUCLEOTIDE SEQUENCE [LARGE SCALE GENOMIC DNA]</scope>
    <source>
        <strain evidence="2 3">CCFEE 5887</strain>
    </source>
</reference>
<gene>
    <name evidence="2" type="ORF">LTR25_011209</name>
</gene>
<evidence type="ECO:0000256" key="1">
    <source>
        <dbReference type="SAM" id="MobiDB-lite"/>
    </source>
</evidence>
<name>A0AAV9PRU8_9PEZI</name>
<dbReference type="EMBL" id="JAXLQG010000073">
    <property type="protein sequence ID" value="KAK5527429.1"/>
    <property type="molecule type" value="Genomic_DNA"/>
</dbReference>
<protein>
    <submittedName>
        <fullName evidence="2">Uncharacterized protein</fullName>
    </submittedName>
</protein>
<dbReference type="Proteomes" id="UP001345827">
    <property type="component" value="Unassembled WGS sequence"/>
</dbReference>
<comment type="caution">
    <text evidence="2">The sequence shown here is derived from an EMBL/GenBank/DDBJ whole genome shotgun (WGS) entry which is preliminary data.</text>
</comment>
<accession>A0AAV9PRU8</accession>
<feature type="compositionally biased region" description="Polar residues" evidence="1">
    <location>
        <begin position="70"/>
        <end position="85"/>
    </location>
</feature>
<organism evidence="2 3">
    <name type="scientific">Vermiconidia calcicola</name>
    <dbReference type="NCBI Taxonomy" id="1690605"/>
    <lineage>
        <taxon>Eukaryota</taxon>
        <taxon>Fungi</taxon>
        <taxon>Dikarya</taxon>
        <taxon>Ascomycota</taxon>
        <taxon>Pezizomycotina</taxon>
        <taxon>Dothideomycetes</taxon>
        <taxon>Dothideomycetidae</taxon>
        <taxon>Mycosphaerellales</taxon>
        <taxon>Extremaceae</taxon>
        <taxon>Vermiconidia</taxon>
    </lineage>
</organism>